<evidence type="ECO:0000259" key="1">
    <source>
        <dbReference type="PROSITE" id="PS50930"/>
    </source>
</evidence>
<dbReference type="Gene3D" id="2.40.50.1020">
    <property type="entry name" value="LytTr DNA-binding domain"/>
    <property type="match status" value="1"/>
</dbReference>
<dbReference type="InterPro" id="IPR007492">
    <property type="entry name" value="LytTR_DNA-bd_dom"/>
</dbReference>
<keyword evidence="3" id="KW-1185">Reference proteome</keyword>
<name>A0ABT2SWF4_9FIRM</name>
<dbReference type="RefSeq" id="WP_147580625.1">
    <property type="nucleotide sequence ID" value="NZ_JAOQJR010000012.1"/>
</dbReference>
<reference evidence="2 3" key="1">
    <citation type="journal article" date="2021" name="ISME Commun">
        <title>Automated analysis of genomic sequences facilitates high-throughput and comprehensive description of bacteria.</title>
        <authorList>
            <person name="Hitch T.C.A."/>
        </authorList>
    </citation>
    <scope>NUCLEOTIDE SEQUENCE [LARGE SCALE GENOMIC DNA]</scope>
    <source>
        <strain evidence="2 3">H4_15</strain>
    </source>
</reference>
<dbReference type="Pfam" id="PF04397">
    <property type="entry name" value="LytTR"/>
    <property type="match status" value="1"/>
</dbReference>
<dbReference type="PANTHER" id="PTHR37299">
    <property type="entry name" value="TRANSCRIPTIONAL REGULATOR-RELATED"/>
    <property type="match status" value="1"/>
</dbReference>
<organism evidence="2 3">
    <name type="scientific">[Clostridium] ammoniilyticum</name>
    <dbReference type="NCBI Taxonomy" id="2981784"/>
    <lineage>
        <taxon>Bacteria</taxon>
        <taxon>Bacillati</taxon>
        <taxon>Bacillota</taxon>
        <taxon>Erysipelotrichia</taxon>
        <taxon>Erysipelotrichales</taxon>
        <taxon>Coprobacillaceae</taxon>
        <taxon>Faecalibacillus</taxon>
    </lineage>
</organism>
<dbReference type="PANTHER" id="PTHR37299:SF1">
    <property type="entry name" value="STAGE 0 SPORULATION PROTEIN A HOMOLOG"/>
    <property type="match status" value="1"/>
</dbReference>
<dbReference type="SMART" id="SM00850">
    <property type="entry name" value="LytTR"/>
    <property type="match status" value="1"/>
</dbReference>
<accession>A0ABT2SWF4</accession>
<protein>
    <submittedName>
        <fullName evidence="2">LytTR family transcriptional regulator</fullName>
    </submittedName>
</protein>
<sequence>MIRIACHVQDYYFEIIKKYFAAKDYYLEKFSPASYDDIYFIEINSLNDLDKIHQINKYPETLIYIIGPKDFHLLNECLTLGVHLYFENDDLENSLYSKSETIHQQIFSRFKTYHYKNKQMSFELRLAQIMYVESMNHKLIIHHDNGDFIERKNLSSFIKEIDSNNFIQIHKSFVINKNFIKEIKAKELILKDSTILPIGRNFKESI</sequence>
<dbReference type="EMBL" id="JAOQJR010000012">
    <property type="protein sequence ID" value="MCU6739166.1"/>
    <property type="molecule type" value="Genomic_DNA"/>
</dbReference>
<comment type="caution">
    <text evidence="2">The sequence shown here is derived from an EMBL/GenBank/DDBJ whole genome shotgun (WGS) entry which is preliminary data.</text>
</comment>
<dbReference type="Proteomes" id="UP001208364">
    <property type="component" value="Unassembled WGS sequence"/>
</dbReference>
<evidence type="ECO:0000313" key="2">
    <source>
        <dbReference type="EMBL" id="MCU6739166.1"/>
    </source>
</evidence>
<gene>
    <name evidence="2" type="ORF">OCV55_10895</name>
</gene>
<dbReference type="PROSITE" id="PS50930">
    <property type="entry name" value="HTH_LYTTR"/>
    <property type="match status" value="1"/>
</dbReference>
<feature type="domain" description="HTH LytTR-type" evidence="1">
    <location>
        <begin position="124"/>
        <end position="206"/>
    </location>
</feature>
<dbReference type="InterPro" id="IPR046947">
    <property type="entry name" value="LytR-like"/>
</dbReference>
<proteinExistence type="predicted"/>
<evidence type="ECO:0000313" key="3">
    <source>
        <dbReference type="Proteomes" id="UP001208364"/>
    </source>
</evidence>